<dbReference type="AlphaFoldDB" id="A0A9Q9ILH7"/>
<accession>A0A9Q9ILH7</accession>
<keyword evidence="4" id="KW-1185">Reference proteome</keyword>
<dbReference type="SMART" id="SM00637">
    <property type="entry name" value="CBD_II"/>
    <property type="match status" value="1"/>
</dbReference>
<keyword evidence="1" id="KW-0732">Signal</keyword>
<feature type="domain" description="CBM2" evidence="2">
    <location>
        <begin position="20"/>
        <end position="130"/>
    </location>
</feature>
<proteinExistence type="predicted"/>
<reference evidence="3" key="1">
    <citation type="submission" date="2021-04" db="EMBL/GenBank/DDBJ databases">
        <title>Dactylosporangium aurantiacum NRRL B-8018 full assembly.</title>
        <authorList>
            <person name="Hartkoorn R.C."/>
            <person name="Beaudoing E."/>
            <person name="Hot D."/>
        </authorList>
    </citation>
    <scope>NUCLEOTIDE SEQUENCE</scope>
    <source>
        <strain evidence="3">NRRL B-8018</strain>
    </source>
</reference>
<evidence type="ECO:0000313" key="3">
    <source>
        <dbReference type="EMBL" id="UWZ57766.1"/>
    </source>
</evidence>
<sequence length="130" mass="13762">MSRRFRLLLAAVAAVPPLAWAGPAAADTVPAFSCDYRFSAWTGGFVADLTVVNHGPAVNGWAARWTFRSATGNLTAWQARMAQPDPFTVTATNESYNALIDAGRSVRFGWTASAASTEVPSDITVNGVPC</sequence>
<dbReference type="Pfam" id="PF00553">
    <property type="entry name" value="CBM_2"/>
    <property type="match status" value="1"/>
</dbReference>
<dbReference type="OrthoDB" id="4413809at2"/>
<dbReference type="Gene3D" id="2.60.40.290">
    <property type="match status" value="1"/>
</dbReference>
<dbReference type="InterPro" id="IPR012291">
    <property type="entry name" value="CBM2_carb-bd_dom_sf"/>
</dbReference>
<dbReference type="InterPro" id="IPR001919">
    <property type="entry name" value="CBD2"/>
</dbReference>
<dbReference type="GO" id="GO:0004553">
    <property type="term" value="F:hydrolase activity, hydrolyzing O-glycosyl compounds"/>
    <property type="evidence" value="ECO:0007669"/>
    <property type="project" value="InterPro"/>
</dbReference>
<dbReference type="GO" id="GO:0005975">
    <property type="term" value="P:carbohydrate metabolic process"/>
    <property type="evidence" value="ECO:0007669"/>
    <property type="project" value="InterPro"/>
</dbReference>
<evidence type="ECO:0000256" key="1">
    <source>
        <dbReference type="SAM" id="SignalP"/>
    </source>
</evidence>
<dbReference type="Proteomes" id="UP001058003">
    <property type="component" value="Chromosome"/>
</dbReference>
<gene>
    <name evidence="3" type="ORF">Daura_17300</name>
</gene>
<dbReference type="PROSITE" id="PS51173">
    <property type="entry name" value="CBM2"/>
    <property type="match status" value="1"/>
</dbReference>
<evidence type="ECO:0000259" key="2">
    <source>
        <dbReference type="PROSITE" id="PS51173"/>
    </source>
</evidence>
<dbReference type="GO" id="GO:0030247">
    <property type="term" value="F:polysaccharide binding"/>
    <property type="evidence" value="ECO:0007669"/>
    <property type="project" value="UniProtKB-UniRule"/>
</dbReference>
<dbReference type="EMBL" id="CP073767">
    <property type="protein sequence ID" value="UWZ57766.1"/>
    <property type="molecule type" value="Genomic_DNA"/>
</dbReference>
<dbReference type="SUPFAM" id="SSF49384">
    <property type="entry name" value="Carbohydrate-binding domain"/>
    <property type="match status" value="1"/>
</dbReference>
<feature type="chain" id="PRO_5040504775" evidence="1">
    <location>
        <begin position="22"/>
        <end position="130"/>
    </location>
</feature>
<protein>
    <submittedName>
        <fullName evidence="3">Cellulose binding domain-containing protein</fullName>
    </submittedName>
</protein>
<organism evidence="3 4">
    <name type="scientific">Dactylosporangium aurantiacum</name>
    <dbReference type="NCBI Taxonomy" id="35754"/>
    <lineage>
        <taxon>Bacteria</taxon>
        <taxon>Bacillati</taxon>
        <taxon>Actinomycetota</taxon>
        <taxon>Actinomycetes</taxon>
        <taxon>Micromonosporales</taxon>
        <taxon>Micromonosporaceae</taxon>
        <taxon>Dactylosporangium</taxon>
    </lineage>
</organism>
<dbReference type="KEGG" id="daur:Daura_17300"/>
<feature type="signal peptide" evidence="1">
    <location>
        <begin position="1"/>
        <end position="21"/>
    </location>
</feature>
<dbReference type="RefSeq" id="WP_033360879.1">
    <property type="nucleotide sequence ID" value="NZ_CP073767.1"/>
</dbReference>
<name>A0A9Q9ILH7_9ACTN</name>
<dbReference type="InterPro" id="IPR008965">
    <property type="entry name" value="CBM2/CBM3_carb-bd_dom_sf"/>
</dbReference>
<evidence type="ECO:0000313" key="4">
    <source>
        <dbReference type="Proteomes" id="UP001058003"/>
    </source>
</evidence>